<dbReference type="Gene3D" id="3.40.640.10">
    <property type="entry name" value="Type I PLP-dependent aspartate aminotransferase-like (Major domain)"/>
    <property type="match status" value="1"/>
</dbReference>
<dbReference type="AlphaFoldDB" id="A0A7C4NPQ6"/>
<sequence length="454" mass="51194">MREGNVARVLKVYEDRFRERTRGSFELWIRYRKVSPGGVSYAIRFTKPYPIFIMKARGLELVDVDGNTYIDFWMGHGSEILGHNPGFIIEEVFDKIREFGSTHLGFEHPLIVEYAEFLTKTVPGLEMVRFTNSGTEAVMYAIRLARAYTGRRFVVKMEGGWHGGYDTVHVGVHPPFNNVESAGLPQEAVKYTLVAPFNDAEALEHILRKYDVACVIVEPVQGAGGCIEAEPNYLRSLRELCDRYGSLLVFDEVFTGFRIAFGGAQEYYGVKADLVILGKIIGGGFPGAGAFGGRSDIMDLIDHVKHVDPGKRSFHGGTFVGNVVTISAGYATLRFLSERRELYVKANRIWNGFRREIDKLCSDYGNICWTTGVGTMVGLHFTDKKPRSAREAYARRWCSGIEDALNIYSRVNGVLYLTEKMPHFLPSLLHSENEMRRLMEVIYGFLDEIISSNV</sequence>
<evidence type="ECO:0000256" key="6">
    <source>
        <dbReference type="RuleBase" id="RU003560"/>
    </source>
</evidence>
<dbReference type="GO" id="GO:0042286">
    <property type="term" value="F:glutamate-1-semialdehyde 2,1-aminomutase activity"/>
    <property type="evidence" value="ECO:0007669"/>
    <property type="project" value="UniProtKB-EC"/>
</dbReference>
<proteinExistence type="inferred from homology"/>
<evidence type="ECO:0000256" key="5">
    <source>
        <dbReference type="ARBA" id="ARBA00023444"/>
    </source>
</evidence>
<dbReference type="InterPro" id="IPR015424">
    <property type="entry name" value="PyrdxlP-dep_Trfase"/>
</dbReference>
<dbReference type="InterPro" id="IPR049704">
    <property type="entry name" value="Aminotrans_3_PPA_site"/>
</dbReference>
<dbReference type="GO" id="GO:0008483">
    <property type="term" value="F:transaminase activity"/>
    <property type="evidence" value="ECO:0007669"/>
    <property type="project" value="UniProtKB-KW"/>
</dbReference>
<keyword evidence="4" id="KW-0413">Isomerase</keyword>
<keyword evidence="3 6" id="KW-0663">Pyridoxal phosphate</keyword>
<dbReference type="GO" id="GO:0030170">
    <property type="term" value="F:pyridoxal phosphate binding"/>
    <property type="evidence" value="ECO:0007669"/>
    <property type="project" value="InterPro"/>
</dbReference>
<evidence type="ECO:0000256" key="3">
    <source>
        <dbReference type="ARBA" id="ARBA00022898"/>
    </source>
</evidence>
<evidence type="ECO:0000313" key="8">
    <source>
        <dbReference type="EMBL" id="HGQ74368.1"/>
    </source>
</evidence>
<keyword evidence="8" id="KW-0032">Aminotransferase</keyword>
<dbReference type="CDD" id="cd00610">
    <property type="entry name" value="OAT_like"/>
    <property type="match status" value="1"/>
</dbReference>
<comment type="cofactor">
    <cofactor evidence="2">
        <name>pyridoxal 5'-phosphate</name>
        <dbReference type="ChEBI" id="CHEBI:597326"/>
    </cofactor>
</comment>
<accession>A0A7C4NPQ6</accession>
<organism evidence="8">
    <name type="scientific">Staphylothermus marinus</name>
    <dbReference type="NCBI Taxonomy" id="2280"/>
    <lineage>
        <taxon>Archaea</taxon>
        <taxon>Thermoproteota</taxon>
        <taxon>Thermoprotei</taxon>
        <taxon>Desulfurococcales</taxon>
        <taxon>Desulfurococcaceae</taxon>
        <taxon>Staphylothermus</taxon>
    </lineage>
</organism>
<dbReference type="Pfam" id="PF00202">
    <property type="entry name" value="Aminotran_3"/>
    <property type="match status" value="1"/>
</dbReference>
<dbReference type="PROSITE" id="PS00600">
    <property type="entry name" value="AA_TRANSFER_CLASS_3"/>
    <property type="match status" value="1"/>
</dbReference>
<keyword evidence="8" id="KW-0808">Transferase</keyword>
<dbReference type="EMBL" id="DTBP01000040">
    <property type="protein sequence ID" value="HGQ74368.1"/>
    <property type="molecule type" value="Genomic_DNA"/>
</dbReference>
<dbReference type="EMBL" id="DTBE01000066">
    <property type="protein sequence ID" value="HGQ59574.1"/>
    <property type="molecule type" value="Genomic_DNA"/>
</dbReference>
<gene>
    <name evidence="7" type="ORF">ENU09_02515</name>
    <name evidence="8" type="ORF">ENU20_04765</name>
</gene>
<evidence type="ECO:0000313" key="7">
    <source>
        <dbReference type="EMBL" id="HGQ59574.1"/>
    </source>
</evidence>
<evidence type="ECO:0000256" key="1">
    <source>
        <dbReference type="ARBA" id="ARBA00001579"/>
    </source>
</evidence>
<evidence type="ECO:0000256" key="4">
    <source>
        <dbReference type="ARBA" id="ARBA00023235"/>
    </source>
</evidence>
<dbReference type="InterPro" id="IPR015422">
    <property type="entry name" value="PyrdxlP-dep_Trfase_small"/>
</dbReference>
<dbReference type="SUPFAM" id="SSF53383">
    <property type="entry name" value="PLP-dependent transferases"/>
    <property type="match status" value="1"/>
</dbReference>
<comment type="similarity">
    <text evidence="6">Belongs to the class-III pyridoxal-phosphate-dependent aminotransferase family.</text>
</comment>
<dbReference type="Gene3D" id="3.90.1150.10">
    <property type="entry name" value="Aspartate Aminotransferase, domain 1"/>
    <property type="match status" value="1"/>
</dbReference>
<comment type="pathway">
    <text evidence="5">Porphyrin-containing compound metabolism.</text>
</comment>
<dbReference type="PANTHER" id="PTHR43713:SF3">
    <property type="entry name" value="GLUTAMATE-1-SEMIALDEHYDE 2,1-AMINOMUTASE 1, CHLOROPLASTIC-RELATED"/>
    <property type="match status" value="1"/>
</dbReference>
<dbReference type="InterPro" id="IPR005814">
    <property type="entry name" value="Aminotrans_3"/>
</dbReference>
<evidence type="ECO:0000256" key="2">
    <source>
        <dbReference type="ARBA" id="ARBA00001933"/>
    </source>
</evidence>
<reference evidence="8" key="1">
    <citation type="journal article" date="2020" name="mSystems">
        <title>Genome- and Community-Level Interaction Insights into Carbon Utilization and Element Cycling Functions of Hydrothermarchaeota in Hydrothermal Sediment.</title>
        <authorList>
            <person name="Zhou Z."/>
            <person name="Liu Y."/>
            <person name="Xu W."/>
            <person name="Pan J."/>
            <person name="Luo Z.H."/>
            <person name="Li M."/>
        </authorList>
    </citation>
    <scope>NUCLEOTIDE SEQUENCE [LARGE SCALE GENOMIC DNA]</scope>
    <source>
        <strain evidence="7">SpSt-638</strain>
        <strain evidence="8">SpSt-648</strain>
    </source>
</reference>
<dbReference type="InterPro" id="IPR015421">
    <property type="entry name" value="PyrdxlP-dep_Trfase_major"/>
</dbReference>
<dbReference type="PANTHER" id="PTHR43713">
    <property type="entry name" value="GLUTAMATE-1-SEMIALDEHYDE 2,1-AMINOMUTASE"/>
    <property type="match status" value="1"/>
</dbReference>
<protein>
    <submittedName>
        <fullName evidence="8">Aminotransferase class III-fold pyridoxal phosphate-dependent enzyme</fullName>
    </submittedName>
</protein>
<comment type="catalytic activity">
    <reaction evidence="1">
        <text>(S)-4-amino-5-oxopentanoate = 5-aminolevulinate</text>
        <dbReference type="Rhea" id="RHEA:14265"/>
        <dbReference type="ChEBI" id="CHEBI:57501"/>
        <dbReference type="ChEBI" id="CHEBI:356416"/>
        <dbReference type="EC" id="5.4.3.8"/>
    </reaction>
</comment>
<comment type="caution">
    <text evidence="8">The sequence shown here is derived from an EMBL/GenBank/DDBJ whole genome shotgun (WGS) entry which is preliminary data.</text>
</comment>
<name>A0A7C4NPQ6_STAMA</name>